<keyword evidence="5 6" id="KW-0472">Membrane</keyword>
<dbReference type="InterPro" id="IPR045861">
    <property type="entry name" value="CorA_cytoplasmic_dom"/>
</dbReference>
<dbReference type="Pfam" id="PF01544">
    <property type="entry name" value="CorA"/>
    <property type="match status" value="1"/>
</dbReference>
<dbReference type="Gene3D" id="1.20.58.340">
    <property type="entry name" value="Magnesium transport protein CorA, transmembrane region"/>
    <property type="match status" value="2"/>
</dbReference>
<gene>
    <name evidence="7" type="ORF">PORUE0001_1733</name>
</gene>
<dbReference type="AlphaFoldDB" id="C2MCQ1"/>
<evidence type="ECO:0000256" key="5">
    <source>
        <dbReference type="ARBA" id="ARBA00023136"/>
    </source>
</evidence>
<dbReference type="InterPro" id="IPR045863">
    <property type="entry name" value="CorA_TM1_TM2"/>
</dbReference>
<evidence type="ECO:0000256" key="3">
    <source>
        <dbReference type="ARBA" id="ARBA00022692"/>
    </source>
</evidence>
<dbReference type="PANTHER" id="PTHR47891">
    <property type="entry name" value="TRANSPORTER-RELATED"/>
    <property type="match status" value="1"/>
</dbReference>
<evidence type="ECO:0000256" key="2">
    <source>
        <dbReference type="ARBA" id="ARBA00009765"/>
    </source>
</evidence>
<dbReference type="GO" id="GO:0016020">
    <property type="term" value="C:membrane"/>
    <property type="evidence" value="ECO:0007669"/>
    <property type="project" value="UniProtKB-SubCell"/>
</dbReference>
<feature type="transmembrane region" description="Helical" evidence="6">
    <location>
        <begin position="252"/>
        <end position="270"/>
    </location>
</feature>
<dbReference type="SUPFAM" id="SSF144083">
    <property type="entry name" value="Magnesium transport protein CorA, transmembrane region"/>
    <property type="match status" value="1"/>
</dbReference>
<protein>
    <submittedName>
        <fullName evidence="7">CorA-like protein</fullName>
    </submittedName>
</protein>
<dbReference type="PANTHER" id="PTHR47891:SF2">
    <property type="entry name" value="MAGNESIUM AND COBALT TRANSPORTER"/>
    <property type="match status" value="1"/>
</dbReference>
<evidence type="ECO:0000256" key="4">
    <source>
        <dbReference type="ARBA" id="ARBA00022989"/>
    </source>
</evidence>
<dbReference type="eggNOG" id="COG0598">
    <property type="taxonomic scope" value="Bacteria"/>
</dbReference>
<evidence type="ECO:0000256" key="1">
    <source>
        <dbReference type="ARBA" id="ARBA00004141"/>
    </source>
</evidence>
<dbReference type="Proteomes" id="UP000003303">
    <property type="component" value="Unassembled WGS sequence"/>
</dbReference>
<keyword evidence="8" id="KW-1185">Reference proteome</keyword>
<comment type="caution">
    <text evidence="7">The sequence shown here is derived from an EMBL/GenBank/DDBJ whole genome shotgun (WGS) entry which is preliminary data.</text>
</comment>
<evidence type="ECO:0000313" key="8">
    <source>
        <dbReference type="Proteomes" id="UP000003303"/>
    </source>
</evidence>
<dbReference type="RefSeq" id="WP_007365691.1">
    <property type="nucleotide sequence ID" value="NZ_ACLR01000179.1"/>
</dbReference>
<reference evidence="7 8" key="1">
    <citation type="submission" date="2009-04" db="EMBL/GenBank/DDBJ databases">
        <authorList>
            <person name="Sebastian Y."/>
            <person name="Madupu R."/>
            <person name="Durkin A.S."/>
            <person name="Torralba M."/>
            <person name="Methe B."/>
            <person name="Sutton G.G."/>
            <person name="Strausberg R.L."/>
            <person name="Nelson K.E."/>
        </authorList>
    </citation>
    <scope>NUCLEOTIDE SEQUENCE [LARGE SCALE GENOMIC DNA]</scope>
    <source>
        <strain evidence="7 8">60-3</strain>
    </source>
</reference>
<accession>C2MCQ1</accession>
<proteinExistence type="inferred from homology"/>
<dbReference type="InterPro" id="IPR047199">
    <property type="entry name" value="CorA-like"/>
</dbReference>
<name>C2MCQ1_9PORP</name>
<dbReference type="Gene3D" id="3.30.460.20">
    <property type="entry name" value="CorA soluble domain-like"/>
    <property type="match status" value="1"/>
</dbReference>
<comment type="subcellular location">
    <subcellularLocation>
        <location evidence="1">Membrane</location>
        <topology evidence="1">Multi-pass membrane protein</topology>
    </subcellularLocation>
</comment>
<keyword evidence="4 6" id="KW-1133">Transmembrane helix</keyword>
<dbReference type="CDD" id="cd12827">
    <property type="entry name" value="EcCorA_ZntB-like_u2"/>
    <property type="match status" value="1"/>
</dbReference>
<evidence type="ECO:0000256" key="6">
    <source>
        <dbReference type="SAM" id="Phobius"/>
    </source>
</evidence>
<keyword evidence="3 6" id="KW-0812">Transmembrane</keyword>
<dbReference type="SUPFAM" id="SSF143865">
    <property type="entry name" value="CorA soluble domain-like"/>
    <property type="match status" value="1"/>
</dbReference>
<dbReference type="OrthoDB" id="9803416at2"/>
<evidence type="ECO:0000313" key="7">
    <source>
        <dbReference type="EMBL" id="EEK16512.1"/>
    </source>
</evidence>
<comment type="similarity">
    <text evidence="2">Belongs to the CorA metal ion transporter (MIT) (TC 1.A.35) family.</text>
</comment>
<dbReference type="EMBL" id="ACLR01000179">
    <property type="protein sequence ID" value="EEK16512.1"/>
    <property type="molecule type" value="Genomic_DNA"/>
</dbReference>
<feature type="transmembrane region" description="Helical" evidence="6">
    <location>
        <begin position="282"/>
        <end position="302"/>
    </location>
</feature>
<sequence length="308" mass="35790">MRKFYLPKQQFTQIDSLEPHTWIKVVQPTSEDIDYLCDELGIPDSFIGDTADSDERPRTEEEDGWRLTIIRIPIETPEGTTPYNTVPIGVISHLEKQLIVTICYHRTDLIPDFIQHNQRKGISVDTDIDFILRLIMSSAVWFLKYLKQISFLILETEEALEKSIRNEDLLQMMRLQKCFVYFNTSIRGNESVIGRFKVSHYEQYDTDLAEDVTIELNQAYNMVNVYSDVMNGTMDAFGGIINNNINTIMRRMTSISMILMLPTLVASLYGMNVDLPMAEHPWAFIGIMVVCLIFSAIAFWIFKRIRWF</sequence>
<organism evidence="7 8">
    <name type="scientific">Porphyromonas uenonis 60-3</name>
    <dbReference type="NCBI Taxonomy" id="596327"/>
    <lineage>
        <taxon>Bacteria</taxon>
        <taxon>Pseudomonadati</taxon>
        <taxon>Bacteroidota</taxon>
        <taxon>Bacteroidia</taxon>
        <taxon>Bacteroidales</taxon>
        <taxon>Porphyromonadaceae</taxon>
        <taxon>Porphyromonas</taxon>
    </lineage>
</organism>
<dbReference type="GO" id="GO:0046873">
    <property type="term" value="F:metal ion transmembrane transporter activity"/>
    <property type="evidence" value="ECO:0007669"/>
    <property type="project" value="InterPro"/>
</dbReference>
<dbReference type="InterPro" id="IPR002523">
    <property type="entry name" value="MgTranspt_CorA/ZnTranspt_ZntB"/>
</dbReference>